<accession>A0A0W8G1D8</accession>
<evidence type="ECO:0000256" key="3">
    <source>
        <dbReference type="ARBA" id="ARBA00023163"/>
    </source>
</evidence>
<keyword evidence="3" id="KW-0804">Transcription</keyword>
<feature type="domain" description="HTH araC/xylS-type" evidence="5">
    <location>
        <begin position="127"/>
        <end position="235"/>
    </location>
</feature>
<dbReference type="GO" id="GO:0003700">
    <property type="term" value="F:DNA-binding transcription factor activity"/>
    <property type="evidence" value="ECO:0007669"/>
    <property type="project" value="InterPro"/>
</dbReference>
<dbReference type="SMART" id="SM00342">
    <property type="entry name" value="HTH_ARAC"/>
    <property type="match status" value="1"/>
</dbReference>
<keyword evidence="4" id="KW-1133">Transmembrane helix</keyword>
<feature type="transmembrane region" description="Helical" evidence="4">
    <location>
        <begin position="47"/>
        <end position="67"/>
    </location>
</feature>
<dbReference type="PANTHER" id="PTHR43280:SF29">
    <property type="entry name" value="ARAC-FAMILY TRANSCRIPTIONAL REGULATOR"/>
    <property type="match status" value="1"/>
</dbReference>
<evidence type="ECO:0000256" key="2">
    <source>
        <dbReference type="ARBA" id="ARBA00023125"/>
    </source>
</evidence>
<keyword evidence="1" id="KW-0805">Transcription regulation</keyword>
<keyword evidence="4" id="KW-0812">Transmembrane</keyword>
<dbReference type="Pfam" id="PF12833">
    <property type="entry name" value="HTH_18"/>
    <property type="match status" value="1"/>
</dbReference>
<evidence type="ECO:0000256" key="1">
    <source>
        <dbReference type="ARBA" id="ARBA00023015"/>
    </source>
</evidence>
<dbReference type="PANTHER" id="PTHR43280">
    <property type="entry name" value="ARAC-FAMILY TRANSCRIPTIONAL REGULATOR"/>
    <property type="match status" value="1"/>
</dbReference>
<dbReference type="InterPro" id="IPR009057">
    <property type="entry name" value="Homeodomain-like_sf"/>
</dbReference>
<dbReference type="PROSITE" id="PS01124">
    <property type="entry name" value="HTH_ARAC_FAMILY_2"/>
    <property type="match status" value="1"/>
</dbReference>
<sequence length="240" mass="27609">MYLTLYIENFQRADSSYNNARLLHAYATHNYNKAMQEIETKKKERNLLIVILSFALLSLAIFAFFYVRLKKSNKMLVEKSIRLAQSSSGIIFAGTEMNDESSLDERQSSYDETQPKKIKNVENATLDSIIEKLELLIEEEKIYLNPFLTIQELAKILDSNRTYLLKAIQKKYKVNFISLVNGYRIREAIKIMNSEEVKSLNMDGIAGKSGFNNRVTFAKAFKQITGVSPSFFLANIKNKE</sequence>
<dbReference type="GO" id="GO:0043565">
    <property type="term" value="F:sequence-specific DNA binding"/>
    <property type="evidence" value="ECO:0007669"/>
    <property type="project" value="InterPro"/>
</dbReference>
<evidence type="ECO:0000259" key="5">
    <source>
        <dbReference type="PROSITE" id="PS01124"/>
    </source>
</evidence>
<protein>
    <recommendedName>
        <fullName evidence="5">HTH araC/xylS-type domain-containing protein</fullName>
    </recommendedName>
</protein>
<keyword evidence="2" id="KW-0238">DNA-binding</keyword>
<dbReference type="Gene3D" id="1.10.10.60">
    <property type="entry name" value="Homeodomain-like"/>
    <property type="match status" value="1"/>
</dbReference>
<comment type="caution">
    <text evidence="6">The sequence shown here is derived from an EMBL/GenBank/DDBJ whole genome shotgun (WGS) entry which is preliminary data.</text>
</comment>
<keyword evidence="4" id="KW-0472">Membrane</keyword>
<dbReference type="AlphaFoldDB" id="A0A0W8G1D8"/>
<evidence type="ECO:0000313" key="6">
    <source>
        <dbReference type="EMBL" id="KUG26954.1"/>
    </source>
</evidence>
<dbReference type="EMBL" id="LNQE01000383">
    <property type="protein sequence ID" value="KUG26954.1"/>
    <property type="molecule type" value="Genomic_DNA"/>
</dbReference>
<reference evidence="6" key="1">
    <citation type="journal article" date="2015" name="Proc. Natl. Acad. Sci. U.S.A.">
        <title>Networks of energetic and metabolic interactions define dynamics in microbial communities.</title>
        <authorList>
            <person name="Embree M."/>
            <person name="Liu J.K."/>
            <person name="Al-Bassam M.M."/>
            <person name="Zengler K."/>
        </authorList>
    </citation>
    <scope>NUCLEOTIDE SEQUENCE</scope>
</reference>
<dbReference type="SUPFAM" id="SSF46689">
    <property type="entry name" value="Homeodomain-like"/>
    <property type="match status" value="1"/>
</dbReference>
<name>A0A0W8G1D8_9ZZZZ</name>
<evidence type="ECO:0000256" key="4">
    <source>
        <dbReference type="SAM" id="Phobius"/>
    </source>
</evidence>
<gene>
    <name evidence="6" type="ORF">ASZ90_003204</name>
</gene>
<dbReference type="InterPro" id="IPR018060">
    <property type="entry name" value="HTH_AraC"/>
</dbReference>
<proteinExistence type="predicted"/>
<organism evidence="6">
    <name type="scientific">hydrocarbon metagenome</name>
    <dbReference type="NCBI Taxonomy" id="938273"/>
    <lineage>
        <taxon>unclassified sequences</taxon>
        <taxon>metagenomes</taxon>
        <taxon>ecological metagenomes</taxon>
    </lineage>
</organism>